<protein>
    <submittedName>
        <fullName evidence="1">Glycosyltransferase</fullName>
    </submittedName>
</protein>
<reference evidence="1" key="1">
    <citation type="submission" date="2024-12" db="EMBL/GenBank/DDBJ databases">
        <authorList>
            <person name="Wu N."/>
        </authorList>
    </citation>
    <scope>NUCLEOTIDE SEQUENCE</scope>
    <source>
        <strain evidence="1">P15</strain>
    </source>
</reference>
<sequence length="382" mass="43279">MKSINVVCYHEQTGYGNASVGLIKALRQEGFRIDPTLIVPGDVQLGGSLVREELASKPDAVILHTVPEYYPYWVKKRTQVFPSVPIWGYTAWETDRLPAHWPELLNGLDGVFVPSTWNRKVLQASGVHVPVVVLPHVSEFHGRVPEAPPGKALAAALEQMDGHYIFYCISMWNERKNIPTLIRAFLEEFGEEEKAALLLKTDHRDWTSFRPSWRRLFLRRSFGLSRRSFRKLVGNHPSRRKLMHLTDSLPASDLAWIHHKGDCFVSCTRGEGWGMGAYEAAWFGNAVAITPYGGQLDYLSPDDAYLLPYTLAPVKTAYGSTSYSAEQKWAHVDIADVRRTLRTIYMNQDQSGEKGALLKRRVSQAFTDRRIANTCTEVLFDD</sequence>
<dbReference type="Proteomes" id="UP001631969">
    <property type="component" value="Unassembled WGS sequence"/>
</dbReference>
<name>A0ACC7P4S7_9BACL</name>
<evidence type="ECO:0000313" key="2">
    <source>
        <dbReference type="Proteomes" id="UP001631969"/>
    </source>
</evidence>
<keyword evidence="2" id="KW-1185">Reference proteome</keyword>
<dbReference type="EMBL" id="JBJURJ010000018">
    <property type="protein sequence ID" value="MFM9331415.1"/>
    <property type="molecule type" value="Genomic_DNA"/>
</dbReference>
<organism evidence="1 2">
    <name type="scientific">Paenibacillus mesotrionivorans</name>
    <dbReference type="NCBI Taxonomy" id="3160968"/>
    <lineage>
        <taxon>Bacteria</taxon>
        <taxon>Bacillati</taxon>
        <taxon>Bacillota</taxon>
        <taxon>Bacilli</taxon>
        <taxon>Bacillales</taxon>
        <taxon>Paenibacillaceae</taxon>
        <taxon>Paenibacillus</taxon>
    </lineage>
</organism>
<evidence type="ECO:0000313" key="1">
    <source>
        <dbReference type="EMBL" id="MFM9331415.1"/>
    </source>
</evidence>
<proteinExistence type="predicted"/>
<accession>A0ACC7P4S7</accession>
<comment type="caution">
    <text evidence="1">The sequence shown here is derived from an EMBL/GenBank/DDBJ whole genome shotgun (WGS) entry which is preliminary data.</text>
</comment>
<gene>
    <name evidence="1" type="ORF">ACI1P1_24270</name>
</gene>